<evidence type="ECO:0000256" key="2">
    <source>
        <dbReference type="ARBA" id="ARBA00023033"/>
    </source>
</evidence>
<dbReference type="GO" id="GO:0004497">
    <property type="term" value="F:monooxygenase activity"/>
    <property type="evidence" value="ECO:0007669"/>
    <property type="project" value="UniProtKB-KW"/>
</dbReference>
<gene>
    <name evidence="4" type="ORF">GGE60_005513</name>
</gene>
<dbReference type="InterPro" id="IPR011251">
    <property type="entry name" value="Luciferase-like_dom"/>
</dbReference>
<protein>
    <submittedName>
        <fullName evidence="4">Alkanesulfonate monooxygenase SsuD/methylene tetrahydromethanopterin reductase-like flavin-dependent oxidoreductase (Luciferase family)</fullName>
    </submittedName>
</protein>
<organism evidence="4 5">
    <name type="scientific">Rhizobium leucaenae</name>
    <dbReference type="NCBI Taxonomy" id="29450"/>
    <lineage>
        <taxon>Bacteria</taxon>
        <taxon>Pseudomonadati</taxon>
        <taxon>Pseudomonadota</taxon>
        <taxon>Alphaproteobacteria</taxon>
        <taxon>Hyphomicrobiales</taxon>
        <taxon>Rhizobiaceae</taxon>
        <taxon>Rhizobium/Agrobacterium group</taxon>
        <taxon>Rhizobium</taxon>
    </lineage>
</organism>
<sequence length="358" mass="40445">MKFAVSLTMERFSPEIPMATVKNNLLRLARIADEGGFETLWTAEHHTIECTISPNPFQTLVWLAQHTQKIRLGTSTLVAPYWTPIRLAGESALCDHLTNGRLEFGIARGSYQYEFDRMAGGMPQQEGVAYMKEIVPAVKKLWAGDYEHDGHYWKFPIATSVPKPLQQPHPPIWVAARDPGTFDWAIANGASILSTPLSAPAAEIQVLSDKFYKAVADHPEVPRPRFMMQRRTCVYDKTDGWETAVKHSMDYGRAFENLMQNIGTVREGFPEAVPYEAVKGKDNYNPGNIRKNLMFGTPDEAIEKLLVFEAAGVDQYCLGLTFNLPFELQKRTLELFITEIMPFFAAREKDKQRRATVG</sequence>
<reference evidence="4 5" key="1">
    <citation type="submission" date="2020-08" db="EMBL/GenBank/DDBJ databases">
        <title>Genomic Encyclopedia of Type Strains, Phase IV (KMG-V): Genome sequencing to study the core and pangenomes of soil and plant-associated prokaryotes.</title>
        <authorList>
            <person name="Whitman W."/>
        </authorList>
    </citation>
    <scope>NUCLEOTIDE SEQUENCE [LARGE SCALE GENOMIC DNA]</scope>
    <source>
        <strain evidence="4 5">SEMIA 492</strain>
    </source>
</reference>
<dbReference type="RefSeq" id="WP_028755093.1">
    <property type="nucleotide sequence ID" value="NZ_JACIIG010000023.1"/>
</dbReference>
<evidence type="ECO:0000259" key="3">
    <source>
        <dbReference type="Pfam" id="PF00296"/>
    </source>
</evidence>
<evidence type="ECO:0000313" key="4">
    <source>
        <dbReference type="EMBL" id="MBB4571352.1"/>
    </source>
</evidence>
<keyword evidence="1" id="KW-0560">Oxidoreductase</keyword>
<keyword evidence="2 4" id="KW-0503">Monooxygenase</keyword>
<dbReference type="GO" id="GO:0016705">
    <property type="term" value="F:oxidoreductase activity, acting on paired donors, with incorporation or reduction of molecular oxygen"/>
    <property type="evidence" value="ECO:0007669"/>
    <property type="project" value="InterPro"/>
</dbReference>
<dbReference type="EMBL" id="JACIIG010000023">
    <property type="protein sequence ID" value="MBB4571352.1"/>
    <property type="molecule type" value="Genomic_DNA"/>
</dbReference>
<dbReference type="InterPro" id="IPR036661">
    <property type="entry name" value="Luciferase-like_sf"/>
</dbReference>
<dbReference type="InterPro" id="IPR050766">
    <property type="entry name" value="Bact_Lucif_Oxidored"/>
</dbReference>
<evidence type="ECO:0000256" key="1">
    <source>
        <dbReference type="ARBA" id="ARBA00023002"/>
    </source>
</evidence>
<dbReference type="Gene3D" id="3.20.20.30">
    <property type="entry name" value="Luciferase-like domain"/>
    <property type="match status" value="1"/>
</dbReference>
<dbReference type="GO" id="GO:0005829">
    <property type="term" value="C:cytosol"/>
    <property type="evidence" value="ECO:0007669"/>
    <property type="project" value="TreeGrafter"/>
</dbReference>
<dbReference type="OrthoDB" id="9804736at2"/>
<evidence type="ECO:0000313" key="5">
    <source>
        <dbReference type="Proteomes" id="UP000543836"/>
    </source>
</evidence>
<dbReference type="PANTHER" id="PTHR30137:SF8">
    <property type="entry name" value="BLR5498 PROTEIN"/>
    <property type="match status" value="1"/>
</dbReference>
<dbReference type="AlphaFoldDB" id="A0A7W7EN87"/>
<dbReference type="Proteomes" id="UP000543836">
    <property type="component" value="Unassembled WGS sequence"/>
</dbReference>
<dbReference type="PANTHER" id="PTHR30137">
    <property type="entry name" value="LUCIFERASE-LIKE MONOOXYGENASE"/>
    <property type="match status" value="1"/>
</dbReference>
<dbReference type="SUPFAM" id="SSF51679">
    <property type="entry name" value="Bacterial luciferase-like"/>
    <property type="match status" value="1"/>
</dbReference>
<proteinExistence type="predicted"/>
<feature type="domain" description="Luciferase-like" evidence="3">
    <location>
        <begin position="1"/>
        <end position="315"/>
    </location>
</feature>
<dbReference type="CDD" id="cd00347">
    <property type="entry name" value="Flavin_utilizing_monoxygenases"/>
    <property type="match status" value="1"/>
</dbReference>
<accession>A0A7W7EN87</accession>
<keyword evidence="5" id="KW-1185">Reference proteome</keyword>
<comment type="caution">
    <text evidence="4">The sequence shown here is derived from an EMBL/GenBank/DDBJ whole genome shotgun (WGS) entry which is preliminary data.</text>
</comment>
<name>A0A7W7EN87_9HYPH</name>
<dbReference type="Pfam" id="PF00296">
    <property type="entry name" value="Bac_luciferase"/>
    <property type="match status" value="1"/>
</dbReference>